<feature type="compositionally biased region" description="Polar residues" evidence="1">
    <location>
        <begin position="195"/>
        <end position="204"/>
    </location>
</feature>
<feature type="region of interest" description="Disordered" evidence="1">
    <location>
        <begin position="127"/>
        <end position="207"/>
    </location>
</feature>
<accession>A0A5J4YXB3</accession>
<evidence type="ECO:0000313" key="2">
    <source>
        <dbReference type="EMBL" id="KAA8495785.1"/>
    </source>
</evidence>
<feature type="compositionally biased region" description="Polar residues" evidence="1">
    <location>
        <begin position="246"/>
        <end position="261"/>
    </location>
</feature>
<protein>
    <recommendedName>
        <fullName evidence="4">LisH domain-containing protein</fullName>
    </recommendedName>
</protein>
<feature type="compositionally biased region" description="Low complexity" evidence="1">
    <location>
        <begin position="153"/>
        <end position="186"/>
    </location>
</feature>
<feature type="compositionally biased region" description="Polar residues" evidence="1">
    <location>
        <begin position="487"/>
        <end position="502"/>
    </location>
</feature>
<feature type="compositionally biased region" description="Gly residues" evidence="1">
    <location>
        <begin position="421"/>
        <end position="430"/>
    </location>
</feature>
<comment type="caution">
    <text evidence="2">The sequence shown here is derived from an EMBL/GenBank/DDBJ whole genome shotgun (WGS) entry which is preliminary data.</text>
</comment>
<sequence length="615" mass="64956">MAGQDAEKVLRKLMLDYFRRSDMQGVVRALQEEMHKHGDDTDLSDIQGTRDGFLLDWFALFWETYSTVAARLNPDKFNAEGVETNNAGGASFLRELAPANAVMSLNEKGAQGVGAKQAHLATHGLPRAFSDQGSAPVGKGPGQGHSDPLRVLQQQGPQQHQQVVAPHKPQQGWQQQQQHAGHPGQAGTPGHQRKQVSPTHSRTPSNDRFEQGHAAMLYVGHDKAQSPAEDVSISSAMSAGQKRKASVTQQRGQPAPSSRQNAAHIHASGGMESIMDVGQGSRTLNNTVQRPPAMSGRGPGNAFSPHLVGGTGTRGGFPVDESRKFLPEDDTNDIFQSLATGQLTAPASNPYRPQQQQQPQQLHHGGFGNAGPGNSGNVSQHPYGLSGTSNGFHASSAEAFAAGTPDAVPGHDASSIASGSRGNGGRGSRGGRARGSSRTGSQGRTSESARGRGTAAGTGDRASQDVDRKEAFASFMKERHDDFGKVTNKQQPQKHTAQQDPRQNAAWLQEQQLLEIFSEKRSYGVGGSKSGVPPANGALQGLGLGLESTPLVGSLQPSRAGGHAMNHSADMYANINFEQALGIQSTQIGNSFGNSSGVEDVHDILNSLGEDDVNP</sequence>
<dbReference type="AlphaFoldDB" id="A0A5J4YXB3"/>
<organism evidence="2 3">
    <name type="scientific">Porphyridium purpureum</name>
    <name type="common">Red alga</name>
    <name type="synonym">Porphyridium cruentum</name>
    <dbReference type="NCBI Taxonomy" id="35688"/>
    <lineage>
        <taxon>Eukaryota</taxon>
        <taxon>Rhodophyta</taxon>
        <taxon>Bangiophyceae</taxon>
        <taxon>Porphyridiales</taxon>
        <taxon>Porphyridiaceae</taxon>
        <taxon>Porphyridium</taxon>
    </lineage>
</organism>
<feature type="compositionally biased region" description="Gly residues" evidence="1">
    <location>
        <begin position="365"/>
        <end position="374"/>
    </location>
</feature>
<feature type="compositionally biased region" description="Low complexity" evidence="1">
    <location>
        <begin position="434"/>
        <end position="461"/>
    </location>
</feature>
<reference evidence="3" key="1">
    <citation type="journal article" date="2019" name="Nat. Commun.">
        <title>Expansion of phycobilisome linker gene families in mesophilic red algae.</title>
        <authorList>
            <person name="Lee J."/>
            <person name="Kim D."/>
            <person name="Bhattacharya D."/>
            <person name="Yoon H.S."/>
        </authorList>
    </citation>
    <scope>NUCLEOTIDE SEQUENCE [LARGE SCALE GENOMIC DNA]</scope>
    <source>
        <strain evidence="3">CCMP 1328</strain>
    </source>
</reference>
<evidence type="ECO:0000313" key="3">
    <source>
        <dbReference type="Proteomes" id="UP000324585"/>
    </source>
</evidence>
<evidence type="ECO:0008006" key="4">
    <source>
        <dbReference type="Google" id="ProtNLM"/>
    </source>
</evidence>
<dbReference type="EMBL" id="VRMN01000003">
    <property type="protein sequence ID" value="KAA8495785.1"/>
    <property type="molecule type" value="Genomic_DNA"/>
</dbReference>
<feature type="region of interest" description="Disordered" evidence="1">
    <location>
        <begin position="282"/>
        <end position="327"/>
    </location>
</feature>
<gene>
    <name evidence="2" type="ORF">FVE85_1940</name>
</gene>
<proteinExistence type="predicted"/>
<feature type="region of interest" description="Disordered" evidence="1">
    <location>
        <begin position="222"/>
        <end position="263"/>
    </location>
</feature>
<name>A0A5J4YXB3_PORPP</name>
<dbReference type="Proteomes" id="UP000324585">
    <property type="component" value="Unassembled WGS sequence"/>
</dbReference>
<feature type="region of interest" description="Disordered" evidence="1">
    <location>
        <begin position="482"/>
        <end position="503"/>
    </location>
</feature>
<keyword evidence="3" id="KW-1185">Reference proteome</keyword>
<feature type="region of interest" description="Disordered" evidence="1">
    <location>
        <begin position="344"/>
        <end position="390"/>
    </location>
</feature>
<evidence type="ECO:0000256" key="1">
    <source>
        <dbReference type="SAM" id="MobiDB-lite"/>
    </source>
</evidence>
<feature type="region of interest" description="Disordered" evidence="1">
    <location>
        <begin position="402"/>
        <end position="467"/>
    </location>
</feature>